<reference evidence="3 4" key="1">
    <citation type="submission" date="2018-08" db="EMBL/GenBank/DDBJ databases">
        <title>Genomic Encyclopedia of Archaeal and Bacterial Type Strains, Phase II (KMG-II): from individual species to whole genera.</title>
        <authorList>
            <person name="Goeker M."/>
        </authorList>
    </citation>
    <scope>NUCLEOTIDE SEQUENCE [LARGE SCALE GENOMIC DNA]</scope>
    <source>
        <strain evidence="3 4">DSM 17905</strain>
    </source>
</reference>
<keyword evidence="1" id="KW-0175">Coiled coil</keyword>
<gene>
    <name evidence="3" type="ORF">BDD26_1295</name>
</gene>
<dbReference type="RefSeq" id="WP_280524511.1">
    <property type="nucleotide sequence ID" value="NZ_QTUB01000001.1"/>
</dbReference>
<keyword evidence="2" id="KW-0812">Transmembrane</keyword>
<proteinExistence type="predicted"/>
<name>A0A3D9UJ13_9GAMM</name>
<keyword evidence="2" id="KW-1133">Transmembrane helix</keyword>
<dbReference type="SUPFAM" id="SSF58100">
    <property type="entry name" value="Bacterial hemolysins"/>
    <property type="match status" value="1"/>
</dbReference>
<dbReference type="EMBL" id="QTUB01000001">
    <property type="protein sequence ID" value="REF26625.1"/>
    <property type="molecule type" value="Genomic_DNA"/>
</dbReference>
<dbReference type="NCBIfam" id="NF033928">
    <property type="entry name" value="alph_xenorhab_A"/>
    <property type="match status" value="1"/>
</dbReference>
<evidence type="ECO:0000256" key="1">
    <source>
        <dbReference type="SAM" id="Coils"/>
    </source>
</evidence>
<organism evidence="3 4">
    <name type="scientific">Xenorhabdus cabanillasii</name>
    <dbReference type="NCBI Taxonomy" id="351673"/>
    <lineage>
        <taxon>Bacteria</taxon>
        <taxon>Pseudomonadati</taxon>
        <taxon>Pseudomonadota</taxon>
        <taxon>Gammaproteobacteria</taxon>
        <taxon>Enterobacterales</taxon>
        <taxon>Morganellaceae</taxon>
        <taxon>Xenorhabdus</taxon>
    </lineage>
</organism>
<protein>
    <recommendedName>
        <fullName evidence="5">XaxA</fullName>
    </recommendedName>
</protein>
<keyword evidence="4" id="KW-1185">Reference proteome</keyword>
<evidence type="ECO:0000256" key="2">
    <source>
        <dbReference type="SAM" id="Phobius"/>
    </source>
</evidence>
<keyword evidence="2" id="KW-0472">Membrane</keyword>
<dbReference type="Proteomes" id="UP000256294">
    <property type="component" value="Unassembled WGS sequence"/>
</dbReference>
<feature type="coiled-coil region" evidence="1">
    <location>
        <begin position="250"/>
        <end position="334"/>
    </location>
</feature>
<dbReference type="AlphaFoldDB" id="A0A3D9UJ13"/>
<evidence type="ECO:0000313" key="3">
    <source>
        <dbReference type="EMBL" id="REF26625.1"/>
    </source>
</evidence>
<dbReference type="Gene3D" id="1.20.1170.10">
    <property type="match status" value="1"/>
</dbReference>
<sequence length="429" mass="48127">MSLNQSLAENIIPASEVPAITLKLLTGQIEGAARSGGIFTKQDLINIKLYVKHGLALPTNSKQVMEYIGYKDIDIDGLKPDDITTLFKDIHDHANSWNDVESQVKQQSIDLENAGKQITGTGGEIISVIKEMPILDRVKTELGNIDELGKLYDSRKSDKFNKEHNEKLAKIKAKLAEILYTQDDKDIAVELGNFLERMKNDIIKQQENTLRVKNAVTDFKITLFGGTLSNGKPGQALQSQVDRKKKLMDDNHLSTTIKELQDEIDEKNKQIEQLQKDYNRYVAQSFSGIPLGIIGLAITGGIFGDKAEKARKRKNELIDEVKDLQNQVKNKSALQTAIQEVSLNFMSICTCMQDAEVALGHLEFVWNTMLTQIKISKNQFAEIDNAMKLTSFVLTFKDVISPWEKVKGCAEILIETFDAALAEYQKLYS</sequence>
<evidence type="ECO:0008006" key="5">
    <source>
        <dbReference type="Google" id="ProtNLM"/>
    </source>
</evidence>
<comment type="caution">
    <text evidence="3">The sequence shown here is derived from an EMBL/GenBank/DDBJ whole genome shotgun (WGS) entry which is preliminary data.</text>
</comment>
<dbReference type="CDD" id="cd22657">
    <property type="entry name" value="ClyA_XaxA-like"/>
    <property type="match status" value="1"/>
</dbReference>
<accession>A0A3D9UJ13</accession>
<evidence type="ECO:0000313" key="4">
    <source>
        <dbReference type="Proteomes" id="UP000256294"/>
    </source>
</evidence>
<feature type="transmembrane region" description="Helical" evidence="2">
    <location>
        <begin position="281"/>
        <end position="304"/>
    </location>
</feature>